<feature type="region of interest" description="Disordered" evidence="1">
    <location>
        <begin position="1"/>
        <end position="68"/>
    </location>
</feature>
<organism evidence="2 3">
    <name type="scientific">Orchesella dallaii</name>
    <dbReference type="NCBI Taxonomy" id="48710"/>
    <lineage>
        <taxon>Eukaryota</taxon>
        <taxon>Metazoa</taxon>
        <taxon>Ecdysozoa</taxon>
        <taxon>Arthropoda</taxon>
        <taxon>Hexapoda</taxon>
        <taxon>Collembola</taxon>
        <taxon>Entomobryomorpha</taxon>
        <taxon>Entomobryoidea</taxon>
        <taxon>Orchesellidae</taxon>
        <taxon>Orchesellinae</taxon>
        <taxon>Orchesella</taxon>
    </lineage>
</organism>
<evidence type="ECO:0000313" key="3">
    <source>
        <dbReference type="Proteomes" id="UP001642540"/>
    </source>
</evidence>
<evidence type="ECO:0000313" key="2">
    <source>
        <dbReference type="EMBL" id="CAL8131852.1"/>
    </source>
</evidence>
<evidence type="ECO:0000256" key="1">
    <source>
        <dbReference type="SAM" id="MobiDB-lite"/>
    </source>
</evidence>
<gene>
    <name evidence="2" type="ORF">ODALV1_LOCUS24356</name>
</gene>
<comment type="caution">
    <text evidence="2">The sequence shown here is derived from an EMBL/GenBank/DDBJ whole genome shotgun (WGS) entry which is preliminary data.</text>
</comment>
<name>A0ABP1RNS4_9HEXA</name>
<sequence>METSSPSFLAFSGEKNEDEDSENSINEANAADVENSSQERLQVESPVGESQDKTLNDGEEGQSSAKSNSDIRIYLTTNLWILCTGPYLFLVRVKAVDK</sequence>
<keyword evidence="3" id="KW-1185">Reference proteome</keyword>
<dbReference type="EMBL" id="CAXLJM020000090">
    <property type="protein sequence ID" value="CAL8131852.1"/>
    <property type="molecule type" value="Genomic_DNA"/>
</dbReference>
<proteinExistence type="predicted"/>
<feature type="compositionally biased region" description="Low complexity" evidence="1">
    <location>
        <begin position="23"/>
        <end position="32"/>
    </location>
</feature>
<dbReference type="Proteomes" id="UP001642540">
    <property type="component" value="Unassembled WGS sequence"/>
</dbReference>
<reference evidence="2 3" key="1">
    <citation type="submission" date="2024-08" db="EMBL/GenBank/DDBJ databases">
        <authorList>
            <person name="Cucini C."/>
            <person name="Frati F."/>
        </authorList>
    </citation>
    <scope>NUCLEOTIDE SEQUENCE [LARGE SCALE GENOMIC DNA]</scope>
</reference>
<accession>A0ABP1RNS4</accession>
<protein>
    <submittedName>
        <fullName evidence="2">Uncharacterized protein</fullName>
    </submittedName>
</protein>